<feature type="binding site" evidence="4">
    <location>
        <position position="223"/>
    </location>
    <ligand>
        <name>Zn(2+)</name>
        <dbReference type="ChEBI" id="CHEBI:29105"/>
        <label>2</label>
        <note>catalytic</note>
    </ligand>
</feature>
<dbReference type="EMBL" id="LOHZ01000043">
    <property type="protein sequence ID" value="KYO64335.1"/>
    <property type="molecule type" value="Genomic_DNA"/>
</dbReference>
<dbReference type="PANTHER" id="PTHR11647:SF1">
    <property type="entry name" value="COLLAPSIN RESPONSE MEDIATOR PROTEIN"/>
    <property type="match status" value="1"/>
</dbReference>
<feature type="binding site" evidence="3">
    <location>
        <position position="98"/>
    </location>
    <ligand>
        <name>substrate</name>
    </ligand>
</feature>
<organism evidence="6 7">
    <name type="scientific">Thermovenabulum gondwanense</name>
    <dbReference type="NCBI Taxonomy" id="520767"/>
    <lineage>
        <taxon>Bacteria</taxon>
        <taxon>Bacillati</taxon>
        <taxon>Bacillota</taxon>
        <taxon>Clostridia</taxon>
        <taxon>Thermosediminibacterales</taxon>
        <taxon>Thermosediminibacteraceae</taxon>
        <taxon>Thermovenabulum</taxon>
    </lineage>
</organism>
<feature type="binding site" evidence="4">
    <location>
        <position position="282"/>
    </location>
    <ligand>
        <name>Zn(2+)</name>
        <dbReference type="ChEBI" id="CHEBI:29105"/>
        <label>1</label>
        <note>catalytic</note>
    </ligand>
</feature>
<dbReference type="STRING" id="520767.ATZ99_20950"/>
<dbReference type="Pfam" id="PF01979">
    <property type="entry name" value="Amidohydro_1"/>
    <property type="match status" value="1"/>
</dbReference>
<evidence type="ECO:0000259" key="5">
    <source>
        <dbReference type="Pfam" id="PF01979"/>
    </source>
</evidence>
<dbReference type="OrthoDB" id="9775607at2"/>
<dbReference type="PIRSF" id="PIRSF001238">
    <property type="entry name" value="IadA"/>
    <property type="match status" value="1"/>
</dbReference>
<dbReference type="InterPro" id="IPR032466">
    <property type="entry name" value="Metal_Hydrolase"/>
</dbReference>
<dbReference type="InterPro" id="IPR050378">
    <property type="entry name" value="Metallo-dep_Hydrolases_sf"/>
</dbReference>
<feature type="binding site" evidence="3">
    <location>
        <position position="162"/>
    </location>
    <ligand>
        <name>substrate</name>
    </ligand>
</feature>
<accession>A0A162M6S3</accession>
<comment type="similarity">
    <text evidence="1">Belongs to the peptidase M38 family.</text>
</comment>
<dbReference type="GO" id="GO:0006508">
    <property type="term" value="P:proteolysis"/>
    <property type="evidence" value="ECO:0007669"/>
    <property type="project" value="UniProtKB-KW"/>
</dbReference>
<dbReference type="GO" id="GO:0005737">
    <property type="term" value="C:cytoplasm"/>
    <property type="evidence" value="ECO:0007669"/>
    <property type="project" value="UniProtKB-SubCell"/>
</dbReference>
<feature type="binding site" evidence="3">
    <location>
        <position position="129"/>
    </location>
    <ligand>
        <name>substrate</name>
    </ligand>
</feature>
<dbReference type="SUPFAM" id="SSF51338">
    <property type="entry name" value="Composite domain of metallo-dependent hydrolases"/>
    <property type="match status" value="1"/>
</dbReference>
<evidence type="ECO:0000256" key="3">
    <source>
        <dbReference type="PIRSR" id="PIRSR001238-2"/>
    </source>
</evidence>
<dbReference type="InterPro" id="IPR011059">
    <property type="entry name" value="Metal-dep_hydrolase_composite"/>
</dbReference>
<feature type="binding site" evidence="4">
    <location>
        <position position="62"/>
    </location>
    <ligand>
        <name>Zn(2+)</name>
        <dbReference type="ChEBI" id="CHEBI:29105"/>
        <label>1</label>
        <note>catalytic</note>
    </ligand>
</feature>
<feature type="binding site" evidence="3">
    <location>
        <position position="286"/>
    </location>
    <ligand>
        <name>substrate</name>
    </ligand>
</feature>
<dbReference type="SUPFAM" id="SSF51556">
    <property type="entry name" value="Metallo-dependent hydrolases"/>
    <property type="match status" value="1"/>
</dbReference>
<protein>
    <recommendedName>
        <fullName evidence="1">Isoaspartyl dipeptidase</fullName>
        <ecNumber evidence="1">3.4.19.-</ecNumber>
    </recommendedName>
</protein>
<keyword evidence="1 4" id="KW-0862">Zinc</keyword>
<dbReference type="Proteomes" id="UP000075737">
    <property type="component" value="Unassembled WGS sequence"/>
</dbReference>
<keyword evidence="1 4" id="KW-0479">Metal-binding</keyword>
<comment type="subcellular location">
    <subcellularLocation>
        <location evidence="1">Cytoplasm</location>
    </subcellularLocation>
</comment>
<dbReference type="GO" id="GO:0008798">
    <property type="term" value="F:beta-aspartyl-peptidase activity"/>
    <property type="evidence" value="ECO:0007669"/>
    <property type="project" value="InterPro"/>
</dbReference>
<keyword evidence="1 6" id="KW-0378">Hydrolase</keyword>
<sequence>MIHIKNAHVYAPEDKGICDVVIEAGRIIYVGEKCEISGPFNLEIVDLQEKYLCPGFIDQHVHITGGGGEGGPETSTPEIWLSELTKNGVTTVIGCLGTDGVTRSMARLYGKAKALENEGVSSYIYTGAYQIPLPTLTGSVKSDLIFIDKVVGVGEVAISDHRSSGISPEELARIAGEARVGGMIGGKKGKVHLHVGDGKKGLKIIYDAADYADIPLSQFQPTHLNRNRRLMKESFEFGMRGGYCDYTAGEEVYDEDEVTAAEAVYEALKAGVPMDNLTISSDGNGSLPVFDSQKRLVGLGVGSVSALLKSVQAMFFKYKIPLEIALSTVTKNPSTIHGLKGKGEIKEGWDADLVVLNENLEIESVMAKGRWMVRKGVLEVFGTFEKH</sequence>
<comment type="PTM">
    <text evidence="1">Carboxylation allows a single lysine to coordinate two zinc ions.</text>
</comment>
<comment type="cofactor">
    <cofactor evidence="1 4">
        <name>Zn(2+)</name>
        <dbReference type="ChEBI" id="CHEBI:29105"/>
    </cofactor>
    <text evidence="1 4">Binds 2 Zn(2+) ions per subunit.</text>
</comment>
<comment type="function">
    <text evidence="1">Catalyzes the hydrolytic cleavage of a subset of L-isoaspartyl (L-beta-aspartyl) dipeptides. Used to degrade proteins damaged by L-isoaspartyl residues formation.</text>
</comment>
<dbReference type="GO" id="GO:0008237">
    <property type="term" value="F:metallopeptidase activity"/>
    <property type="evidence" value="ECO:0007669"/>
    <property type="project" value="UniProtKB-KW"/>
</dbReference>
<dbReference type="GO" id="GO:0016810">
    <property type="term" value="F:hydrolase activity, acting on carbon-nitrogen (but not peptide) bonds"/>
    <property type="evidence" value="ECO:0007669"/>
    <property type="project" value="InterPro"/>
</dbReference>
<keyword evidence="1" id="KW-0482">Metalloprotease</keyword>
<gene>
    <name evidence="6" type="primary">iadA_2</name>
    <name evidence="6" type="ORF">ATZ99_20950</name>
</gene>
<feature type="binding site" evidence="4">
    <location>
        <position position="60"/>
    </location>
    <ligand>
        <name>Zn(2+)</name>
        <dbReference type="ChEBI" id="CHEBI:29105"/>
        <label>1</label>
        <note>catalytic</note>
    </ligand>
</feature>
<feature type="binding site" evidence="3">
    <location>
        <position position="226"/>
    </location>
    <ligand>
        <name>substrate</name>
    </ligand>
</feature>
<keyword evidence="1" id="KW-0645">Protease</keyword>
<evidence type="ECO:0000313" key="7">
    <source>
        <dbReference type="Proteomes" id="UP000075737"/>
    </source>
</evidence>
<dbReference type="PANTHER" id="PTHR11647">
    <property type="entry name" value="HYDRANTOINASE/DIHYDROPYRIMIDINASE FAMILY MEMBER"/>
    <property type="match status" value="1"/>
</dbReference>
<evidence type="ECO:0000313" key="6">
    <source>
        <dbReference type="EMBL" id="KYO64335.1"/>
    </source>
</evidence>
<feature type="binding site" evidence="4">
    <location>
        <position position="194"/>
    </location>
    <ligand>
        <name>Zn(2+)</name>
        <dbReference type="ChEBI" id="CHEBI:29105"/>
        <label>2</label>
        <note>catalytic</note>
    </ligand>
</feature>
<evidence type="ECO:0000256" key="2">
    <source>
        <dbReference type="PIRSR" id="PIRSR001238-1"/>
    </source>
</evidence>
<feature type="binding site" evidence="3">
    <location>
        <begin position="67"/>
        <end position="69"/>
    </location>
    <ligand>
        <name>substrate</name>
    </ligand>
</feature>
<feature type="domain" description="Amidohydrolase-related" evidence="5">
    <location>
        <begin position="51"/>
        <end position="372"/>
    </location>
</feature>
<reference evidence="6 7" key="1">
    <citation type="submission" date="2015-12" db="EMBL/GenBank/DDBJ databases">
        <title>Draft genome of Thermovenabulum gondwanense isolated from a red thermophilic microbial mat colonisisng an outflow channel of a bore well.</title>
        <authorList>
            <person name="Patel B.K."/>
        </authorList>
    </citation>
    <scope>NUCLEOTIDE SEQUENCE [LARGE SCALE GENOMIC DNA]</scope>
    <source>
        <strain evidence="6 7">R270</strain>
    </source>
</reference>
<evidence type="ECO:0000256" key="1">
    <source>
        <dbReference type="PIRNR" id="PIRNR001238"/>
    </source>
</evidence>
<feature type="active site" description="Proton acceptor" evidence="2">
    <location>
        <position position="282"/>
    </location>
</feature>
<dbReference type="PATRIC" id="fig|520767.4.peg.2218"/>
<dbReference type="GO" id="GO:0046872">
    <property type="term" value="F:metal ion binding"/>
    <property type="evidence" value="ECO:0007669"/>
    <property type="project" value="UniProtKB-KW"/>
</dbReference>
<comment type="caution">
    <text evidence="6">The sequence shown here is derived from an EMBL/GenBank/DDBJ whole genome shotgun (WGS) entry which is preliminary data.</text>
</comment>
<dbReference type="InterPro" id="IPR006680">
    <property type="entry name" value="Amidohydro-rel"/>
</dbReference>
<dbReference type="NCBIfam" id="TIGR01975">
    <property type="entry name" value="isoAsp_dipep"/>
    <property type="match status" value="1"/>
</dbReference>
<dbReference type="InterPro" id="IPR010229">
    <property type="entry name" value="Pept_M38_dipep"/>
</dbReference>
<dbReference type="RefSeq" id="WP_068749191.1">
    <property type="nucleotide sequence ID" value="NZ_LOHZ01000043.1"/>
</dbReference>
<dbReference type="Gene3D" id="2.30.40.10">
    <property type="entry name" value="Urease, subunit C, domain 1"/>
    <property type="match status" value="1"/>
</dbReference>
<name>A0A162M6S3_9FIRM</name>
<dbReference type="Gene3D" id="3.20.20.140">
    <property type="entry name" value="Metal-dependent hydrolases"/>
    <property type="match status" value="1"/>
</dbReference>
<dbReference type="AlphaFoldDB" id="A0A162M6S3"/>
<evidence type="ECO:0000256" key="4">
    <source>
        <dbReference type="PIRSR" id="PIRSR001238-3"/>
    </source>
</evidence>
<proteinExistence type="inferred from homology"/>
<keyword evidence="7" id="KW-1185">Reference proteome</keyword>
<dbReference type="EC" id="3.4.19.-" evidence="1"/>